<proteinExistence type="predicted"/>
<dbReference type="PANTHER" id="PTHR36456">
    <property type="entry name" value="UPF0232 PROTEIN SCO3875"/>
    <property type="match status" value="1"/>
</dbReference>
<dbReference type="AlphaFoldDB" id="D3EYQ7"/>
<evidence type="ECO:0008006" key="3">
    <source>
        <dbReference type="Google" id="ProtNLM"/>
    </source>
</evidence>
<dbReference type="eggNOG" id="COG5512">
    <property type="taxonomic scope" value="Bacteria"/>
</dbReference>
<organism evidence="1 2">
    <name type="scientific">Conexibacter woesei (strain DSM 14684 / CCUG 47730 / CIP 108061 / JCM 11494 / NBRC 100937 / ID131577)</name>
    <dbReference type="NCBI Taxonomy" id="469383"/>
    <lineage>
        <taxon>Bacteria</taxon>
        <taxon>Bacillati</taxon>
        <taxon>Actinomycetota</taxon>
        <taxon>Thermoleophilia</taxon>
        <taxon>Solirubrobacterales</taxon>
        <taxon>Conexibacteraceae</taxon>
        <taxon>Conexibacter</taxon>
    </lineage>
</organism>
<evidence type="ECO:0000313" key="1">
    <source>
        <dbReference type="EMBL" id="ADB48440.1"/>
    </source>
</evidence>
<protein>
    <recommendedName>
        <fullName evidence="3">DUF721 domain-containing protein</fullName>
    </recommendedName>
</protein>
<reference evidence="1 2" key="1">
    <citation type="journal article" date="2010" name="Stand. Genomic Sci.">
        <title>Complete genome sequence of Conexibacter woesei type strain (ID131577).</title>
        <authorList>
            <person name="Pukall R."/>
            <person name="Lapidus A."/>
            <person name="Glavina Del Rio T."/>
            <person name="Copeland A."/>
            <person name="Tice H."/>
            <person name="Cheng J.-F."/>
            <person name="Lucas S."/>
            <person name="Chen F."/>
            <person name="Nolan M."/>
            <person name="Bruce D."/>
            <person name="Goodwin L."/>
            <person name="Pitluck S."/>
            <person name="Mavromatis K."/>
            <person name="Ivanova N."/>
            <person name="Ovchinnikova G."/>
            <person name="Pati A."/>
            <person name="Chen A."/>
            <person name="Palaniappan K."/>
            <person name="Land M."/>
            <person name="Hauser L."/>
            <person name="Chang Y.-J."/>
            <person name="Jeffries C.D."/>
            <person name="Chain P."/>
            <person name="Meincke L."/>
            <person name="Sims D."/>
            <person name="Brettin T."/>
            <person name="Detter J.C."/>
            <person name="Rohde M."/>
            <person name="Goeker M."/>
            <person name="Bristow J."/>
            <person name="Eisen J.A."/>
            <person name="Markowitz V."/>
            <person name="Kyrpides N.C."/>
            <person name="Klenk H.-P."/>
            <person name="Hugenholtz P."/>
        </authorList>
    </citation>
    <scope>NUCLEOTIDE SEQUENCE [LARGE SCALE GENOMIC DNA]</scope>
    <source>
        <strain evidence="2">DSM 14684 / CIP 108061 / JCM 11494 / NBRC 100937 / ID131577</strain>
    </source>
</reference>
<reference evidence="2" key="2">
    <citation type="submission" date="2010-01" db="EMBL/GenBank/DDBJ databases">
        <title>The complete genome of Conexibacter woesei DSM 14684.</title>
        <authorList>
            <consortium name="US DOE Joint Genome Institute (JGI-PGF)"/>
            <person name="Lucas S."/>
            <person name="Copeland A."/>
            <person name="Lapidus A."/>
            <person name="Glavina del Rio T."/>
            <person name="Dalin E."/>
            <person name="Tice H."/>
            <person name="Bruce D."/>
            <person name="Goodwin L."/>
            <person name="Pitluck S."/>
            <person name="Kyrpides N."/>
            <person name="Mavromatis K."/>
            <person name="Ivanova N."/>
            <person name="Mikhailova N."/>
            <person name="Chertkov O."/>
            <person name="Brettin T."/>
            <person name="Detter J.C."/>
            <person name="Han C."/>
            <person name="Larimer F."/>
            <person name="Land M."/>
            <person name="Hauser L."/>
            <person name="Markowitz V."/>
            <person name="Cheng J.-F."/>
            <person name="Hugenholtz P."/>
            <person name="Woyke T."/>
            <person name="Wu D."/>
            <person name="Pukall R."/>
            <person name="Steenblock K."/>
            <person name="Schneider S."/>
            <person name="Klenk H.-P."/>
            <person name="Eisen J.A."/>
        </authorList>
    </citation>
    <scope>NUCLEOTIDE SEQUENCE [LARGE SCALE GENOMIC DNA]</scope>
    <source>
        <strain evidence="2">DSM 14684 / CIP 108061 / JCM 11494 / NBRC 100937 / ID131577</strain>
    </source>
</reference>
<dbReference type="RefSeq" id="WP_012931493.1">
    <property type="nucleotide sequence ID" value="NC_013739.1"/>
</dbReference>
<dbReference type="PANTHER" id="PTHR36456:SF1">
    <property type="entry name" value="UPF0232 PROTEIN SCO3875"/>
    <property type="match status" value="1"/>
</dbReference>
<dbReference type="Proteomes" id="UP000008229">
    <property type="component" value="Chromosome"/>
</dbReference>
<evidence type="ECO:0000313" key="2">
    <source>
        <dbReference type="Proteomes" id="UP000008229"/>
    </source>
</evidence>
<sequence length="105" mass="11053" precursor="true">MSRRRAPRPLGEALGALQASLAPATLLAEVQRAWPAVAGEAIAREAAPVSERGGTVTIACAAAVWAQELDLMAPMLIEKLNASIGRPAVKRLRCVTGAREGLRRT</sequence>
<keyword evidence="2" id="KW-1185">Reference proteome</keyword>
<dbReference type="OrthoDB" id="5516926at2"/>
<dbReference type="KEGG" id="cwo:Cwoe_0004"/>
<dbReference type="STRING" id="469383.Cwoe_0004"/>
<dbReference type="EMBL" id="CP001854">
    <property type="protein sequence ID" value="ADB48440.1"/>
    <property type="molecule type" value="Genomic_DNA"/>
</dbReference>
<accession>D3EYQ7</accession>
<dbReference type="HOGENOM" id="CLU_2232000_0_0_11"/>
<gene>
    <name evidence="1" type="ordered locus">Cwoe_0004</name>
</gene>
<dbReference type="InterPro" id="IPR007922">
    <property type="entry name" value="DciA-like"/>
</dbReference>
<name>D3EYQ7_CONWI</name>
<dbReference type="Pfam" id="PF05258">
    <property type="entry name" value="DciA"/>
    <property type="match status" value="1"/>
</dbReference>